<evidence type="ECO:0000313" key="2">
    <source>
        <dbReference type="Proteomes" id="UP000054653"/>
    </source>
</evidence>
<dbReference type="InterPro" id="IPR036397">
    <property type="entry name" value="RNaseH_sf"/>
</dbReference>
<dbReference type="SUPFAM" id="SSF53098">
    <property type="entry name" value="Ribonuclease H-like"/>
    <property type="match status" value="1"/>
</dbReference>
<dbReference type="Gene3D" id="3.30.420.10">
    <property type="entry name" value="Ribonuclease H-like superfamily/Ribonuclease H"/>
    <property type="match status" value="1"/>
</dbReference>
<dbReference type="InterPro" id="IPR012337">
    <property type="entry name" value="RNaseH-like_sf"/>
</dbReference>
<dbReference type="STRING" id="45882.A0A0V1DCR7"/>
<accession>A0A0V1DCR7</accession>
<proteinExistence type="predicted"/>
<dbReference type="Proteomes" id="UP000054653">
    <property type="component" value="Unassembled WGS sequence"/>
</dbReference>
<protein>
    <recommendedName>
        <fullName evidence="3">Integrase catalytic domain-containing protein</fullName>
    </recommendedName>
</protein>
<keyword evidence="2" id="KW-1185">Reference proteome</keyword>
<organism evidence="1 2">
    <name type="scientific">Trichinella britovi</name>
    <name type="common">Parasitic roundworm</name>
    <dbReference type="NCBI Taxonomy" id="45882"/>
    <lineage>
        <taxon>Eukaryota</taxon>
        <taxon>Metazoa</taxon>
        <taxon>Ecdysozoa</taxon>
        <taxon>Nematoda</taxon>
        <taxon>Enoplea</taxon>
        <taxon>Dorylaimia</taxon>
        <taxon>Trichinellida</taxon>
        <taxon>Trichinellidae</taxon>
        <taxon>Trichinella</taxon>
    </lineage>
</organism>
<dbReference type="EMBL" id="JYDI01000014">
    <property type="protein sequence ID" value="KRY59258.1"/>
    <property type="molecule type" value="Genomic_DNA"/>
</dbReference>
<dbReference type="InterPro" id="IPR050951">
    <property type="entry name" value="Retrovirus_Pol_polyprotein"/>
</dbReference>
<reference evidence="1 2" key="1">
    <citation type="submission" date="2015-01" db="EMBL/GenBank/DDBJ databases">
        <title>Evolution of Trichinella species and genotypes.</title>
        <authorList>
            <person name="Korhonen P.K."/>
            <person name="Edoardo P."/>
            <person name="Giuseppe L.R."/>
            <person name="Gasser R.B."/>
        </authorList>
    </citation>
    <scope>NUCLEOTIDE SEQUENCE [LARGE SCALE GENOMIC DNA]</scope>
    <source>
        <strain evidence="1">ISS120</strain>
    </source>
</reference>
<dbReference type="GO" id="GO:0003676">
    <property type="term" value="F:nucleic acid binding"/>
    <property type="evidence" value="ECO:0007669"/>
    <property type="project" value="InterPro"/>
</dbReference>
<dbReference type="OrthoDB" id="5920144at2759"/>
<dbReference type="AlphaFoldDB" id="A0A0V1DCR7"/>
<dbReference type="PANTHER" id="PTHR37984">
    <property type="entry name" value="PROTEIN CBG26694"/>
    <property type="match status" value="1"/>
</dbReference>
<name>A0A0V1DCR7_TRIBR</name>
<dbReference type="PANTHER" id="PTHR37984:SF5">
    <property type="entry name" value="PROTEIN NYNRIN-LIKE"/>
    <property type="match status" value="1"/>
</dbReference>
<comment type="caution">
    <text evidence="1">The sequence shown here is derived from an EMBL/GenBank/DDBJ whole genome shotgun (WGS) entry which is preliminary data.</text>
</comment>
<evidence type="ECO:0008006" key="3">
    <source>
        <dbReference type="Google" id="ProtNLM"/>
    </source>
</evidence>
<sequence>MLIIDVDSIRNSPWVVLCQNIDGSEPVVPFTSYSLTKAESRYCATRREMLGPIWEWRKESAGGAYSKQRRSVQMSGMSNDIQVCCRTCKQCAALKKPLKSKEAPLKPIGTDCPLQRLGMDFAGLRSTAGNQFTLLVVDYFTKYVVCFGAPDQLHIDQGQRVEAELMSELGRLIQIQSTAYNL</sequence>
<gene>
    <name evidence="1" type="ORF">T03_12240</name>
</gene>
<evidence type="ECO:0000313" key="1">
    <source>
        <dbReference type="EMBL" id="KRY59258.1"/>
    </source>
</evidence>